<dbReference type="InterPro" id="IPR000683">
    <property type="entry name" value="Gfo/Idh/MocA-like_OxRdtase_N"/>
</dbReference>
<dbReference type="Gene3D" id="3.40.50.720">
    <property type="entry name" value="NAD(P)-binding Rossmann-like Domain"/>
    <property type="match status" value="1"/>
</dbReference>
<accession>A0A4D7B8Q8</accession>
<sequence>MSALEKEDPLRLGMIGAGFMAQFHLRALIGVRNVVLAGVVSTTAARREALAAEANAAGLGPCRAYPDLQAMLESGAVDAVWIVSPNHTRLAVMRTIHAARKAGRTQVFAVACEKPLARTLGEAREMLALAEDAGLLHGYLENQLFSTAVQRGHDIIWRRAVPNAGRPYLARATEEHSGPHEPWFWDGERQGGGVLSDMMCHSVEVARYLLTAPGERRDVLKLTSANATVSTLKWRRPAYAEKLRRRTGGEIDYANRPAEDFARGLLTLQDPDGNEAVIEATTSWAYVGPGLRITLELLGPEYSMEFNSLSTGLKIFLSREVTGSAGEDLVEKQNAEQGLMPVLDDEAGIYGYTLENRYFVDCFRARRMPVESFADGVAVVEMLMALYRSAELGRTIALPDPDLEDYVPPVARPKEQ</sequence>
<organism evidence="4 5">
    <name type="scientific">Phreatobacter stygius</name>
    <dbReference type="NCBI Taxonomy" id="1940610"/>
    <lineage>
        <taxon>Bacteria</taxon>
        <taxon>Pseudomonadati</taxon>
        <taxon>Pseudomonadota</taxon>
        <taxon>Alphaproteobacteria</taxon>
        <taxon>Hyphomicrobiales</taxon>
        <taxon>Phreatobacteraceae</taxon>
        <taxon>Phreatobacter</taxon>
    </lineage>
</organism>
<dbReference type="Proteomes" id="UP000298781">
    <property type="component" value="Chromosome"/>
</dbReference>
<dbReference type="InterPro" id="IPR055170">
    <property type="entry name" value="GFO_IDH_MocA-like_dom"/>
</dbReference>
<dbReference type="SUPFAM" id="SSF55347">
    <property type="entry name" value="Glyceraldehyde-3-phosphate dehydrogenase-like, C-terminal domain"/>
    <property type="match status" value="1"/>
</dbReference>
<feature type="domain" description="GFO/IDH/MocA-like oxidoreductase" evidence="3">
    <location>
        <begin position="165"/>
        <end position="296"/>
    </location>
</feature>
<evidence type="ECO:0000313" key="4">
    <source>
        <dbReference type="EMBL" id="QCI66820.1"/>
    </source>
</evidence>
<dbReference type="SUPFAM" id="SSF51735">
    <property type="entry name" value="NAD(P)-binding Rossmann-fold domains"/>
    <property type="match status" value="1"/>
</dbReference>
<keyword evidence="5" id="KW-1185">Reference proteome</keyword>
<keyword evidence="1" id="KW-0560">Oxidoreductase</keyword>
<dbReference type="PANTHER" id="PTHR43818:SF11">
    <property type="entry name" value="BCDNA.GH03377"/>
    <property type="match status" value="1"/>
</dbReference>
<dbReference type="OrthoDB" id="9801953at2"/>
<name>A0A4D7B8Q8_9HYPH</name>
<dbReference type="Gene3D" id="3.30.360.10">
    <property type="entry name" value="Dihydrodipicolinate Reductase, domain 2"/>
    <property type="match status" value="1"/>
</dbReference>
<dbReference type="PANTHER" id="PTHR43818">
    <property type="entry name" value="BCDNA.GH03377"/>
    <property type="match status" value="1"/>
</dbReference>
<dbReference type="RefSeq" id="WP_136962259.1">
    <property type="nucleotide sequence ID" value="NZ_CP039690.1"/>
</dbReference>
<dbReference type="GO" id="GO:0016491">
    <property type="term" value="F:oxidoreductase activity"/>
    <property type="evidence" value="ECO:0007669"/>
    <property type="project" value="UniProtKB-KW"/>
</dbReference>
<dbReference type="GO" id="GO:0000166">
    <property type="term" value="F:nucleotide binding"/>
    <property type="evidence" value="ECO:0007669"/>
    <property type="project" value="InterPro"/>
</dbReference>
<proteinExistence type="predicted"/>
<dbReference type="InterPro" id="IPR050463">
    <property type="entry name" value="Gfo/Idh/MocA_oxidrdct_glycsds"/>
</dbReference>
<dbReference type="AlphaFoldDB" id="A0A4D7B8Q8"/>
<protein>
    <submittedName>
        <fullName evidence="4">Gfo/Idh/MocA family oxidoreductase</fullName>
    </submittedName>
</protein>
<evidence type="ECO:0000256" key="1">
    <source>
        <dbReference type="ARBA" id="ARBA00023002"/>
    </source>
</evidence>
<evidence type="ECO:0000259" key="2">
    <source>
        <dbReference type="Pfam" id="PF01408"/>
    </source>
</evidence>
<evidence type="ECO:0000259" key="3">
    <source>
        <dbReference type="Pfam" id="PF22725"/>
    </source>
</evidence>
<evidence type="ECO:0000313" key="5">
    <source>
        <dbReference type="Proteomes" id="UP000298781"/>
    </source>
</evidence>
<dbReference type="Pfam" id="PF01408">
    <property type="entry name" value="GFO_IDH_MocA"/>
    <property type="match status" value="1"/>
</dbReference>
<reference evidence="4 5" key="1">
    <citation type="submission" date="2019-04" db="EMBL/GenBank/DDBJ databases">
        <title>Phreatobacter aquaticus sp. nov.</title>
        <authorList>
            <person name="Choi A."/>
        </authorList>
    </citation>
    <scope>NUCLEOTIDE SEQUENCE [LARGE SCALE GENOMIC DNA]</scope>
    <source>
        <strain evidence="4 5">KCTC 52518</strain>
    </source>
</reference>
<gene>
    <name evidence="4" type="ORF">E8M01_22795</name>
</gene>
<dbReference type="Pfam" id="PF22725">
    <property type="entry name" value="GFO_IDH_MocA_C3"/>
    <property type="match status" value="1"/>
</dbReference>
<dbReference type="InterPro" id="IPR036291">
    <property type="entry name" value="NAD(P)-bd_dom_sf"/>
</dbReference>
<dbReference type="EMBL" id="CP039690">
    <property type="protein sequence ID" value="QCI66820.1"/>
    <property type="molecule type" value="Genomic_DNA"/>
</dbReference>
<feature type="domain" description="Gfo/Idh/MocA-like oxidoreductase N-terminal" evidence="2">
    <location>
        <begin position="11"/>
        <end position="135"/>
    </location>
</feature>
<dbReference type="KEGG" id="pstg:E8M01_22795"/>